<dbReference type="RefSeq" id="WP_183200346.1">
    <property type="nucleotide sequence ID" value="NZ_JACIEK010000006.1"/>
</dbReference>
<keyword evidence="1" id="KW-0472">Membrane</keyword>
<name>A0A7W6H5A9_9HYPH</name>
<reference evidence="2 3" key="1">
    <citation type="submission" date="2020-08" db="EMBL/GenBank/DDBJ databases">
        <title>Genomic Encyclopedia of Type Strains, Phase IV (KMG-IV): sequencing the most valuable type-strain genomes for metagenomic binning, comparative biology and taxonomic classification.</title>
        <authorList>
            <person name="Goeker M."/>
        </authorList>
    </citation>
    <scope>NUCLEOTIDE SEQUENCE [LARGE SCALE GENOMIC DNA]</scope>
    <source>
        <strain evidence="2 3">DSM 102238</strain>
    </source>
</reference>
<evidence type="ECO:0000313" key="2">
    <source>
        <dbReference type="EMBL" id="MBB3998829.1"/>
    </source>
</evidence>
<keyword evidence="1" id="KW-0812">Transmembrane</keyword>
<comment type="caution">
    <text evidence="2">The sequence shown here is derived from an EMBL/GenBank/DDBJ whole genome shotgun (WGS) entry which is preliminary data.</text>
</comment>
<dbReference type="Proteomes" id="UP000542776">
    <property type="component" value="Unassembled WGS sequence"/>
</dbReference>
<feature type="transmembrane region" description="Helical" evidence="1">
    <location>
        <begin position="25"/>
        <end position="44"/>
    </location>
</feature>
<accession>A0A7W6H5A9</accession>
<dbReference type="AlphaFoldDB" id="A0A7W6H5A9"/>
<keyword evidence="1" id="KW-1133">Transmembrane helix</keyword>
<organism evidence="2 3">
    <name type="scientific">Aureimonas pseudogalii</name>
    <dbReference type="NCBI Taxonomy" id="1744844"/>
    <lineage>
        <taxon>Bacteria</taxon>
        <taxon>Pseudomonadati</taxon>
        <taxon>Pseudomonadota</taxon>
        <taxon>Alphaproteobacteria</taxon>
        <taxon>Hyphomicrobiales</taxon>
        <taxon>Aurantimonadaceae</taxon>
        <taxon>Aureimonas</taxon>
    </lineage>
</organism>
<proteinExistence type="predicted"/>
<evidence type="ECO:0008006" key="4">
    <source>
        <dbReference type="Google" id="ProtNLM"/>
    </source>
</evidence>
<dbReference type="EMBL" id="JACIEK010000006">
    <property type="protein sequence ID" value="MBB3998829.1"/>
    <property type="molecule type" value="Genomic_DNA"/>
</dbReference>
<evidence type="ECO:0000256" key="1">
    <source>
        <dbReference type="SAM" id="Phobius"/>
    </source>
</evidence>
<sequence>MSVDPRNERIRLSAAESRAQRRRSIAIGVTLVAMVVVFYVVTLIKMGAV</sequence>
<gene>
    <name evidence="2" type="ORF">GGR04_002677</name>
</gene>
<protein>
    <recommendedName>
        <fullName evidence="4">Protoheme IX farnesyltransferase</fullName>
    </recommendedName>
</protein>
<keyword evidence="3" id="KW-1185">Reference proteome</keyword>
<evidence type="ECO:0000313" key="3">
    <source>
        <dbReference type="Proteomes" id="UP000542776"/>
    </source>
</evidence>